<dbReference type="SUPFAM" id="SSF47413">
    <property type="entry name" value="lambda repressor-like DNA-binding domains"/>
    <property type="match status" value="1"/>
</dbReference>
<evidence type="ECO:0000256" key="1">
    <source>
        <dbReference type="SAM" id="MobiDB-lite"/>
    </source>
</evidence>
<dbReference type="Proteomes" id="UP000294911">
    <property type="component" value="Unassembled WGS sequence"/>
</dbReference>
<organism evidence="3 4">
    <name type="scientific">Tamaricihabitans halophyticus</name>
    <dbReference type="NCBI Taxonomy" id="1262583"/>
    <lineage>
        <taxon>Bacteria</taxon>
        <taxon>Bacillati</taxon>
        <taxon>Actinomycetota</taxon>
        <taxon>Actinomycetes</taxon>
        <taxon>Pseudonocardiales</taxon>
        <taxon>Pseudonocardiaceae</taxon>
        <taxon>Tamaricihabitans</taxon>
    </lineage>
</organism>
<reference evidence="3 4" key="1">
    <citation type="submission" date="2019-03" db="EMBL/GenBank/DDBJ databases">
        <title>Genomic Encyclopedia of Type Strains, Phase IV (KMG-IV): sequencing the most valuable type-strain genomes for metagenomic binning, comparative biology and taxonomic classification.</title>
        <authorList>
            <person name="Goeker M."/>
        </authorList>
    </citation>
    <scope>NUCLEOTIDE SEQUENCE [LARGE SCALE GENOMIC DNA]</scope>
    <source>
        <strain evidence="3 4">DSM 45765</strain>
    </source>
</reference>
<dbReference type="Pfam" id="PF13560">
    <property type="entry name" value="HTH_31"/>
    <property type="match status" value="1"/>
</dbReference>
<dbReference type="InterPro" id="IPR001387">
    <property type="entry name" value="Cro/C1-type_HTH"/>
</dbReference>
<dbReference type="PROSITE" id="PS50943">
    <property type="entry name" value="HTH_CROC1"/>
    <property type="match status" value="1"/>
</dbReference>
<sequence>MTVLLREAIGDRLRHARTNKDRTLREISRVARVSLGYLSEVERGRKEASSELLAAICEALDLPLDELLSNVATDVRALSSVASGLGEHPEPATVPAASGAEQAEASSDLPATEAAPAATASASAAMPGMSGAVLAESVPAGFAMPPNRVASAGSRHVEWQDAPLGGAMLSDGVIRTGTLGNELADLRLSPNTLPPMGTGLTAGRAAVIVAA</sequence>
<evidence type="ECO:0000313" key="4">
    <source>
        <dbReference type="Proteomes" id="UP000294911"/>
    </source>
</evidence>
<dbReference type="SMART" id="SM00530">
    <property type="entry name" value="HTH_XRE"/>
    <property type="match status" value="1"/>
</dbReference>
<evidence type="ECO:0000313" key="3">
    <source>
        <dbReference type="EMBL" id="TCP41126.1"/>
    </source>
</evidence>
<dbReference type="GO" id="GO:0003677">
    <property type="term" value="F:DNA binding"/>
    <property type="evidence" value="ECO:0007669"/>
    <property type="project" value="InterPro"/>
</dbReference>
<feature type="region of interest" description="Disordered" evidence="1">
    <location>
        <begin position="83"/>
        <end position="116"/>
    </location>
</feature>
<dbReference type="Gene3D" id="1.10.260.40">
    <property type="entry name" value="lambda repressor-like DNA-binding domains"/>
    <property type="match status" value="1"/>
</dbReference>
<dbReference type="EMBL" id="SLXQ01000027">
    <property type="protein sequence ID" value="TCP41126.1"/>
    <property type="molecule type" value="Genomic_DNA"/>
</dbReference>
<name>A0A4V2SR20_9PSEU</name>
<keyword evidence="4" id="KW-1185">Reference proteome</keyword>
<accession>A0A4V2SR20</accession>
<evidence type="ECO:0000259" key="2">
    <source>
        <dbReference type="PROSITE" id="PS50943"/>
    </source>
</evidence>
<dbReference type="CDD" id="cd00093">
    <property type="entry name" value="HTH_XRE"/>
    <property type="match status" value="1"/>
</dbReference>
<proteinExistence type="predicted"/>
<feature type="compositionally biased region" description="Low complexity" evidence="1">
    <location>
        <begin position="96"/>
        <end position="116"/>
    </location>
</feature>
<feature type="domain" description="HTH cro/C1-type" evidence="2">
    <location>
        <begin position="13"/>
        <end position="67"/>
    </location>
</feature>
<dbReference type="AlphaFoldDB" id="A0A4V2SR20"/>
<gene>
    <name evidence="3" type="ORF">EV191_12724</name>
</gene>
<dbReference type="InterPro" id="IPR010982">
    <property type="entry name" value="Lambda_DNA-bd_dom_sf"/>
</dbReference>
<protein>
    <submittedName>
        <fullName evidence="3">Transcriptional regulator with XRE-family HTH domain</fullName>
    </submittedName>
</protein>
<comment type="caution">
    <text evidence="3">The sequence shown here is derived from an EMBL/GenBank/DDBJ whole genome shotgun (WGS) entry which is preliminary data.</text>
</comment>